<keyword evidence="3" id="KW-1185">Reference proteome</keyword>
<dbReference type="EMBL" id="KN824301">
    <property type="protein sequence ID" value="KIM27125.1"/>
    <property type="molecule type" value="Genomic_DNA"/>
</dbReference>
<name>A0A0C3ARF3_SERVB</name>
<accession>A0A0C3ARF3</accession>
<protein>
    <submittedName>
        <fullName evidence="2">Uncharacterized protein</fullName>
    </submittedName>
</protein>
<proteinExistence type="predicted"/>
<evidence type="ECO:0000313" key="3">
    <source>
        <dbReference type="Proteomes" id="UP000054097"/>
    </source>
</evidence>
<dbReference type="Proteomes" id="UP000054097">
    <property type="component" value="Unassembled WGS sequence"/>
</dbReference>
<dbReference type="HOGENOM" id="CLU_781117_0_0_1"/>
<evidence type="ECO:0000256" key="1">
    <source>
        <dbReference type="SAM" id="MobiDB-lite"/>
    </source>
</evidence>
<dbReference type="AlphaFoldDB" id="A0A0C3ARF3"/>
<evidence type="ECO:0000313" key="2">
    <source>
        <dbReference type="EMBL" id="KIM27125.1"/>
    </source>
</evidence>
<sequence length="355" mass="41218">MTRINLSDSPSSETLDHSTDHEISDVFANLWTCADEDPHLHMLLEELLVQREATAKAVVQSAQRHLKFIDEETAQMRRLLREKAINAHNGPALGLEIPAGDPSASDCFFTPRTSFSIPVASIASESSHTSETLRPGSIKPAGQQVRSATNYVHEYFHRENEINESKRLLRERYKDEIERMWEDAAQERSHLDAERQTQIPYWRRNVSSAMDLDRQPDTHTGYEYALPLNEDDLWEAAVCVAIEQRREEAEEQAIIEQWEQERREEIRIQEETSFTENMKLAAELAAAERGFYFDDEEDYYSDYRLRVYESSRERKAKARRKEMLKQSGNENVQQQGKLDCPDKSFCLPRMPYGLI</sequence>
<gene>
    <name evidence="2" type="ORF">M408DRAFT_173726</name>
</gene>
<reference evidence="3" key="2">
    <citation type="submission" date="2015-01" db="EMBL/GenBank/DDBJ databases">
        <title>Evolutionary Origins and Diversification of the Mycorrhizal Mutualists.</title>
        <authorList>
            <consortium name="DOE Joint Genome Institute"/>
            <consortium name="Mycorrhizal Genomics Consortium"/>
            <person name="Kohler A."/>
            <person name="Kuo A."/>
            <person name="Nagy L.G."/>
            <person name="Floudas D."/>
            <person name="Copeland A."/>
            <person name="Barry K.W."/>
            <person name="Cichocki N."/>
            <person name="Veneault-Fourrey C."/>
            <person name="LaButti K."/>
            <person name="Lindquist E.A."/>
            <person name="Lipzen A."/>
            <person name="Lundell T."/>
            <person name="Morin E."/>
            <person name="Murat C."/>
            <person name="Riley R."/>
            <person name="Ohm R."/>
            <person name="Sun H."/>
            <person name="Tunlid A."/>
            <person name="Henrissat B."/>
            <person name="Grigoriev I.V."/>
            <person name="Hibbett D.S."/>
            <person name="Martin F."/>
        </authorList>
    </citation>
    <scope>NUCLEOTIDE SEQUENCE [LARGE SCALE GENOMIC DNA]</scope>
    <source>
        <strain evidence="3">MAFF 305830</strain>
    </source>
</reference>
<reference evidence="2 3" key="1">
    <citation type="submission" date="2014-04" db="EMBL/GenBank/DDBJ databases">
        <authorList>
            <consortium name="DOE Joint Genome Institute"/>
            <person name="Kuo A."/>
            <person name="Zuccaro A."/>
            <person name="Kohler A."/>
            <person name="Nagy L.G."/>
            <person name="Floudas D."/>
            <person name="Copeland A."/>
            <person name="Barry K.W."/>
            <person name="Cichocki N."/>
            <person name="Veneault-Fourrey C."/>
            <person name="LaButti K."/>
            <person name="Lindquist E.A."/>
            <person name="Lipzen A."/>
            <person name="Lundell T."/>
            <person name="Morin E."/>
            <person name="Murat C."/>
            <person name="Sun H."/>
            <person name="Tunlid A."/>
            <person name="Henrissat B."/>
            <person name="Grigoriev I.V."/>
            <person name="Hibbett D.S."/>
            <person name="Martin F."/>
            <person name="Nordberg H.P."/>
            <person name="Cantor M.N."/>
            <person name="Hua S.X."/>
        </authorList>
    </citation>
    <scope>NUCLEOTIDE SEQUENCE [LARGE SCALE GENOMIC DNA]</scope>
    <source>
        <strain evidence="2 3">MAFF 305830</strain>
    </source>
</reference>
<feature type="region of interest" description="Disordered" evidence="1">
    <location>
        <begin position="124"/>
        <end position="144"/>
    </location>
</feature>
<organism evidence="2 3">
    <name type="scientific">Serendipita vermifera MAFF 305830</name>
    <dbReference type="NCBI Taxonomy" id="933852"/>
    <lineage>
        <taxon>Eukaryota</taxon>
        <taxon>Fungi</taxon>
        <taxon>Dikarya</taxon>
        <taxon>Basidiomycota</taxon>
        <taxon>Agaricomycotina</taxon>
        <taxon>Agaricomycetes</taxon>
        <taxon>Sebacinales</taxon>
        <taxon>Serendipitaceae</taxon>
        <taxon>Serendipita</taxon>
    </lineage>
</organism>